<sequence length="153" mass="16403">MKTIRANLWVYPLLSAAVALMGLPVSAEPSSITVNVTGVHSQSGSVMVCLWRQQDKDFPVCSSTAAMQYITAQSNNASATVTFQNVPAGEYAVSAFHDENQNGTLDRGFMGRPEEGIGFSNMTAQGGQGRPTFDKAKFTVNGQKSIALSLLYF</sequence>
<evidence type="ECO:0000256" key="1">
    <source>
        <dbReference type="SAM" id="SignalP"/>
    </source>
</evidence>
<evidence type="ECO:0000313" key="2">
    <source>
        <dbReference type="EMBL" id="MBW4464470.1"/>
    </source>
</evidence>
<dbReference type="InterPro" id="IPR018673">
    <property type="entry name" value="DUF2141"/>
</dbReference>
<evidence type="ECO:0000313" key="3">
    <source>
        <dbReference type="Proteomes" id="UP000707356"/>
    </source>
</evidence>
<reference evidence="2" key="1">
    <citation type="submission" date="2021-05" db="EMBL/GenBank/DDBJ databases">
        <authorList>
            <person name="Pietrasiak N."/>
            <person name="Ward R."/>
            <person name="Stajich J.E."/>
            <person name="Kurbessoian T."/>
        </authorList>
    </citation>
    <scope>NUCLEOTIDE SEQUENCE</scope>
    <source>
        <strain evidence="2">GSE-TBD4-15B</strain>
    </source>
</reference>
<gene>
    <name evidence="2" type="ORF">KME07_03395</name>
</gene>
<protein>
    <submittedName>
        <fullName evidence="2">DUF2141 domain-containing protein</fullName>
    </submittedName>
</protein>
<dbReference type="Proteomes" id="UP000707356">
    <property type="component" value="Unassembled WGS sequence"/>
</dbReference>
<accession>A0A951P8E3</accession>
<keyword evidence="1" id="KW-0732">Signal</keyword>
<comment type="caution">
    <text evidence="2">The sequence shown here is derived from an EMBL/GenBank/DDBJ whole genome shotgun (WGS) entry which is preliminary data.</text>
</comment>
<feature type="signal peptide" evidence="1">
    <location>
        <begin position="1"/>
        <end position="27"/>
    </location>
</feature>
<reference evidence="2" key="2">
    <citation type="journal article" date="2022" name="Microbiol. Resour. Announc.">
        <title>Metagenome Sequencing to Explore Phylogenomics of Terrestrial Cyanobacteria.</title>
        <authorList>
            <person name="Ward R.D."/>
            <person name="Stajich J.E."/>
            <person name="Johansen J.R."/>
            <person name="Huntemann M."/>
            <person name="Clum A."/>
            <person name="Foster B."/>
            <person name="Foster B."/>
            <person name="Roux S."/>
            <person name="Palaniappan K."/>
            <person name="Varghese N."/>
            <person name="Mukherjee S."/>
            <person name="Reddy T.B.K."/>
            <person name="Daum C."/>
            <person name="Copeland A."/>
            <person name="Chen I.A."/>
            <person name="Ivanova N.N."/>
            <person name="Kyrpides N.C."/>
            <person name="Shapiro N."/>
            <person name="Eloe-Fadrosh E.A."/>
            <person name="Pietrasiak N."/>
        </authorList>
    </citation>
    <scope>NUCLEOTIDE SEQUENCE</scope>
    <source>
        <strain evidence="2">GSE-TBD4-15B</strain>
    </source>
</reference>
<feature type="chain" id="PRO_5037278166" evidence="1">
    <location>
        <begin position="28"/>
        <end position="153"/>
    </location>
</feature>
<name>A0A951P8E3_9CYAN</name>
<organism evidence="2 3">
    <name type="scientific">Pegethrix bostrychoides GSE-TBD4-15B</name>
    <dbReference type="NCBI Taxonomy" id="2839662"/>
    <lineage>
        <taxon>Bacteria</taxon>
        <taxon>Bacillati</taxon>
        <taxon>Cyanobacteriota</taxon>
        <taxon>Cyanophyceae</taxon>
        <taxon>Oculatellales</taxon>
        <taxon>Oculatellaceae</taxon>
        <taxon>Pegethrix</taxon>
    </lineage>
</organism>
<dbReference type="Pfam" id="PF09912">
    <property type="entry name" value="DUF2141"/>
    <property type="match status" value="1"/>
</dbReference>
<dbReference type="EMBL" id="JAHHHV010000013">
    <property type="protein sequence ID" value="MBW4464470.1"/>
    <property type="molecule type" value="Genomic_DNA"/>
</dbReference>
<dbReference type="AlphaFoldDB" id="A0A951P8E3"/>
<proteinExistence type="predicted"/>